<sequence>MTITRFTPFSDVAALQNRLNSIFHDFSRPQATEGESLQSGSFVPAVDIYEDAQKLALTFEIPGIKPEDVDVRVENNVLTVKGERALAGEQKEENFRRIERRFGSFTRSFTLPQSVDTEQVTAQSDNGVLVIELPKKAASQPKQIKVAVVANQIEAKENQPASAEQKAA</sequence>
<evidence type="ECO:0000313" key="5">
    <source>
        <dbReference type="EMBL" id="SDF94557.1"/>
    </source>
</evidence>
<name>A0A1G7Q7J0_9BACT</name>
<dbReference type="CDD" id="cd06464">
    <property type="entry name" value="ACD_sHsps-like"/>
    <property type="match status" value="1"/>
</dbReference>
<dbReference type="Pfam" id="PF00011">
    <property type="entry name" value="HSP20"/>
    <property type="match status" value="1"/>
</dbReference>
<protein>
    <submittedName>
        <fullName evidence="5">HSP20 family protein</fullName>
    </submittedName>
</protein>
<feature type="domain" description="SHSP" evidence="3">
    <location>
        <begin position="37"/>
        <end position="151"/>
    </location>
</feature>
<dbReference type="SUPFAM" id="SSF49764">
    <property type="entry name" value="HSP20-like chaperones"/>
    <property type="match status" value="1"/>
</dbReference>
<accession>A0A1G7Q7J0</accession>
<feature type="domain" description="CS" evidence="4">
    <location>
        <begin position="41"/>
        <end position="149"/>
    </location>
</feature>
<gene>
    <name evidence="5" type="ORF">SAMN05444167_3783</name>
</gene>
<dbReference type="Gene3D" id="2.60.40.790">
    <property type="match status" value="1"/>
</dbReference>
<dbReference type="InterPro" id="IPR002068">
    <property type="entry name" value="A-crystallin/Hsp20_dom"/>
</dbReference>
<dbReference type="InterPro" id="IPR008978">
    <property type="entry name" value="HSP20-like_chaperone"/>
</dbReference>
<dbReference type="InterPro" id="IPR007052">
    <property type="entry name" value="CS_dom"/>
</dbReference>
<evidence type="ECO:0000259" key="3">
    <source>
        <dbReference type="PROSITE" id="PS01031"/>
    </source>
</evidence>
<dbReference type="OrthoDB" id="9811615at2"/>
<dbReference type="RefSeq" id="WP_083346527.1">
    <property type="nucleotide sequence ID" value="NZ_LT629690.1"/>
</dbReference>
<evidence type="ECO:0000313" key="6">
    <source>
        <dbReference type="Proteomes" id="UP000182427"/>
    </source>
</evidence>
<evidence type="ECO:0000256" key="1">
    <source>
        <dbReference type="PROSITE-ProRule" id="PRU00285"/>
    </source>
</evidence>
<evidence type="ECO:0000259" key="4">
    <source>
        <dbReference type="PROSITE" id="PS51203"/>
    </source>
</evidence>
<dbReference type="Proteomes" id="UP000182427">
    <property type="component" value="Chromosome I"/>
</dbReference>
<comment type="similarity">
    <text evidence="1 2">Belongs to the small heat shock protein (HSP20) family.</text>
</comment>
<evidence type="ECO:0000256" key="2">
    <source>
        <dbReference type="RuleBase" id="RU003616"/>
    </source>
</evidence>
<dbReference type="PANTHER" id="PTHR11527">
    <property type="entry name" value="HEAT-SHOCK PROTEIN 20 FAMILY MEMBER"/>
    <property type="match status" value="1"/>
</dbReference>
<reference evidence="5 6" key="1">
    <citation type="submission" date="2016-10" db="EMBL/GenBank/DDBJ databases">
        <authorList>
            <person name="de Groot N.N."/>
        </authorList>
    </citation>
    <scope>NUCLEOTIDE SEQUENCE [LARGE SCALE GENOMIC DNA]</scope>
    <source>
        <strain evidence="5 6">GAS232</strain>
    </source>
</reference>
<dbReference type="PROSITE" id="PS51203">
    <property type="entry name" value="CS"/>
    <property type="match status" value="1"/>
</dbReference>
<dbReference type="AlphaFoldDB" id="A0A1G7Q7J0"/>
<organism evidence="5 6">
    <name type="scientific">Terriglobus roseus</name>
    <dbReference type="NCBI Taxonomy" id="392734"/>
    <lineage>
        <taxon>Bacteria</taxon>
        <taxon>Pseudomonadati</taxon>
        <taxon>Acidobacteriota</taxon>
        <taxon>Terriglobia</taxon>
        <taxon>Terriglobales</taxon>
        <taxon>Acidobacteriaceae</taxon>
        <taxon>Terriglobus</taxon>
    </lineage>
</organism>
<dbReference type="EMBL" id="LT629690">
    <property type="protein sequence ID" value="SDF94557.1"/>
    <property type="molecule type" value="Genomic_DNA"/>
</dbReference>
<keyword evidence="6" id="KW-1185">Reference proteome</keyword>
<proteinExistence type="inferred from homology"/>
<dbReference type="PROSITE" id="PS01031">
    <property type="entry name" value="SHSP"/>
    <property type="match status" value="1"/>
</dbReference>
<dbReference type="InterPro" id="IPR031107">
    <property type="entry name" value="Small_HSP"/>
</dbReference>